<dbReference type="EMBL" id="SIJK02000075">
    <property type="protein sequence ID" value="MBP1468555.1"/>
    <property type="molecule type" value="Genomic_DNA"/>
</dbReference>
<dbReference type="Pfam" id="PF03683">
    <property type="entry name" value="UPF0175"/>
    <property type="match status" value="1"/>
</dbReference>
<dbReference type="RefSeq" id="WP_167857559.1">
    <property type="nucleotide sequence ID" value="NZ_SIJK02000075.1"/>
</dbReference>
<name>A0ABS4DGK0_9CHLR</name>
<gene>
    <name evidence="1" type="ORF">EYB53_022775</name>
</gene>
<protein>
    <submittedName>
        <fullName evidence="1">UPF0175 family protein</fullName>
    </submittedName>
</protein>
<sequence length="97" mass="10824">MTTAQDLVNAQLYTSEDAVIEDALRHLLRARPDLRVNLAIYRYQHDDISLAQAAMLAGVSWPQMSEILVARGIPLRIGPESLDEARAEVEALRQALQ</sequence>
<dbReference type="Proteomes" id="UP001193081">
    <property type="component" value="Unassembled WGS sequence"/>
</dbReference>
<keyword evidence="2" id="KW-1185">Reference proteome</keyword>
<proteinExistence type="predicted"/>
<accession>A0ABS4DGK0</accession>
<evidence type="ECO:0000313" key="2">
    <source>
        <dbReference type="Proteomes" id="UP001193081"/>
    </source>
</evidence>
<organism evidence="1 2">
    <name type="scientific">Candidatus Chloroploca mongolica</name>
    <dbReference type="NCBI Taxonomy" id="2528176"/>
    <lineage>
        <taxon>Bacteria</taxon>
        <taxon>Bacillati</taxon>
        <taxon>Chloroflexota</taxon>
        <taxon>Chloroflexia</taxon>
        <taxon>Chloroflexales</taxon>
        <taxon>Chloroflexineae</taxon>
        <taxon>Oscillochloridaceae</taxon>
        <taxon>Candidatus Chloroploca</taxon>
    </lineage>
</organism>
<comment type="caution">
    <text evidence="1">The sequence shown here is derived from an EMBL/GenBank/DDBJ whole genome shotgun (WGS) entry which is preliminary data.</text>
</comment>
<dbReference type="InterPro" id="IPR005368">
    <property type="entry name" value="UPF0175"/>
</dbReference>
<evidence type="ECO:0000313" key="1">
    <source>
        <dbReference type="EMBL" id="MBP1468555.1"/>
    </source>
</evidence>
<reference evidence="1 2" key="1">
    <citation type="submission" date="2021-03" db="EMBL/GenBank/DDBJ databases">
        <authorList>
            <person name="Grouzdev D.S."/>
        </authorList>
    </citation>
    <scope>NUCLEOTIDE SEQUENCE [LARGE SCALE GENOMIC DNA]</scope>
    <source>
        <strain evidence="1 2">M50-1</strain>
    </source>
</reference>